<sequence>VYVTRQLLQQDNFYNKTTSTTRQHLQQDIFYNNYLNILPIKTEGLFYNKYDCRVIALEQDFIKDFGLF</sequence>
<gene>
    <name evidence="1" type="primary">ORF69594</name>
</gene>
<protein>
    <submittedName>
        <fullName evidence="1">Uncharacterized protein</fullName>
    </submittedName>
</protein>
<reference evidence="1" key="1">
    <citation type="submission" date="2014-12" db="EMBL/GenBank/DDBJ databases">
        <title>Insight into the proteome of Arion vulgaris.</title>
        <authorList>
            <person name="Aradska J."/>
            <person name="Bulat T."/>
            <person name="Smidak R."/>
            <person name="Sarate P."/>
            <person name="Gangsoo J."/>
            <person name="Sialana F."/>
            <person name="Bilban M."/>
            <person name="Lubec G."/>
        </authorList>
    </citation>
    <scope>NUCLEOTIDE SEQUENCE</scope>
    <source>
        <tissue evidence="1">Skin</tissue>
    </source>
</reference>
<organism evidence="1">
    <name type="scientific">Arion vulgaris</name>
    <dbReference type="NCBI Taxonomy" id="1028688"/>
    <lineage>
        <taxon>Eukaryota</taxon>
        <taxon>Metazoa</taxon>
        <taxon>Spiralia</taxon>
        <taxon>Lophotrochozoa</taxon>
        <taxon>Mollusca</taxon>
        <taxon>Gastropoda</taxon>
        <taxon>Heterobranchia</taxon>
        <taxon>Euthyneura</taxon>
        <taxon>Panpulmonata</taxon>
        <taxon>Eupulmonata</taxon>
        <taxon>Stylommatophora</taxon>
        <taxon>Helicina</taxon>
        <taxon>Arionoidea</taxon>
        <taxon>Arionidae</taxon>
        <taxon>Arion</taxon>
    </lineage>
</organism>
<proteinExistence type="predicted"/>
<dbReference type="EMBL" id="HACG01022406">
    <property type="protein sequence ID" value="CEK69271.1"/>
    <property type="molecule type" value="Transcribed_RNA"/>
</dbReference>
<name>A0A0B6ZN18_9EUPU</name>
<dbReference type="AlphaFoldDB" id="A0A0B6ZN18"/>
<evidence type="ECO:0000313" key="1">
    <source>
        <dbReference type="EMBL" id="CEK69271.1"/>
    </source>
</evidence>
<accession>A0A0B6ZN18</accession>
<feature type="non-terminal residue" evidence="1">
    <location>
        <position position="1"/>
    </location>
</feature>